<name>A0A7W7ILP3_9CAUL</name>
<dbReference type="PANTHER" id="PTHR44688:SF16">
    <property type="entry name" value="DNA-BINDING TRANSCRIPTIONAL ACTIVATOR DEVR_DOSR"/>
    <property type="match status" value="1"/>
</dbReference>
<comment type="caution">
    <text evidence="5">The sequence shown here is derived from an EMBL/GenBank/DDBJ whole genome shotgun (WGS) entry which is preliminary data.</text>
</comment>
<keyword evidence="2 5" id="KW-0238">DNA-binding</keyword>
<accession>A0A7W7ILP3</accession>
<dbReference type="AlphaFoldDB" id="A0A7W7ILP3"/>
<dbReference type="PROSITE" id="PS50043">
    <property type="entry name" value="HTH_LUXR_2"/>
    <property type="match status" value="1"/>
</dbReference>
<keyword evidence="1" id="KW-0805">Transcription regulation</keyword>
<keyword evidence="6" id="KW-1185">Reference proteome</keyword>
<dbReference type="PRINTS" id="PR00038">
    <property type="entry name" value="HTHLUXR"/>
</dbReference>
<dbReference type="GO" id="GO:0006355">
    <property type="term" value="P:regulation of DNA-templated transcription"/>
    <property type="evidence" value="ECO:0007669"/>
    <property type="project" value="InterPro"/>
</dbReference>
<sequence>MCARALANWVDGERRARLIVTRDLEVLWMNEAARALRDDGEAFDICDGRLAPRSPIISSLVAAARPEEAGCAVVPGEGGRHWVAWAREVCAPPNALIGLTLQRARSEIRFQALIENHLLTPSEGRIIEMLLAGAETGRIAQALDISIETLRTHLKHAYQKLGVRSRGELFAEALSFVGP</sequence>
<reference evidence="5 6" key="1">
    <citation type="submission" date="2020-08" db="EMBL/GenBank/DDBJ databases">
        <title>Functional genomics of gut bacteria from endangered species of beetles.</title>
        <authorList>
            <person name="Carlos-Shanley C."/>
        </authorList>
    </citation>
    <scope>NUCLEOTIDE SEQUENCE [LARGE SCALE GENOMIC DNA]</scope>
    <source>
        <strain evidence="5 6">S00123</strain>
    </source>
</reference>
<evidence type="ECO:0000259" key="4">
    <source>
        <dbReference type="PROSITE" id="PS50043"/>
    </source>
</evidence>
<evidence type="ECO:0000256" key="2">
    <source>
        <dbReference type="ARBA" id="ARBA00023125"/>
    </source>
</evidence>
<gene>
    <name evidence="5" type="ORF">HNP32_000343</name>
</gene>
<dbReference type="PROSITE" id="PS00622">
    <property type="entry name" value="HTH_LUXR_1"/>
    <property type="match status" value="1"/>
</dbReference>
<protein>
    <submittedName>
        <fullName evidence="5">DNA-binding CsgD family transcriptional regulator</fullName>
    </submittedName>
</protein>
<evidence type="ECO:0000256" key="1">
    <source>
        <dbReference type="ARBA" id="ARBA00023015"/>
    </source>
</evidence>
<evidence type="ECO:0000313" key="6">
    <source>
        <dbReference type="Proteomes" id="UP000539957"/>
    </source>
</evidence>
<dbReference type="CDD" id="cd06170">
    <property type="entry name" value="LuxR_C_like"/>
    <property type="match status" value="1"/>
</dbReference>
<organism evidence="5 6">
    <name type="scientific">Brevundimonas bullata</name>
    <dbReference type="NCBI Taxonomy" id="13160"/>
    <lineage>
        <taxon>Bacteria</taxon>
        <taxon>Pseudomonadati</taxon>
        <taxon>Pseudomonadota</taxon>
        <taxon>Alphaproteobacteria</taxon>
        <taxon>Caulobacterales</taxon>
        <taxon>Caulobacteraceae</taxon>
        <taxon>Brevundimonas</taxon>
    </lineage>
</organism>
<dbReference type="Proteomes" id="UP000539957">
    <property type="component" value="Unassembled WGS sequence"/>
</dbReference>
<dbReference type="GO" id="GO:0003677">
    <property type="term" value="F:DNA binding"/>
    <property type="evidence" value="ECO:0007669"/>
    <property type="project" value="UniProtKB-KW"/>
</dbReference>
<evidence type="ECO:0000313" key="5">
    <source>
        <dbReference type="EMBL" id="MBB4796629.1"/>
    </source>
</evidence>
<dbReference type="EMBL" id="JACHKY010000001">
    <property type="protein sequence ID" value="MBB4796629.1"/>
    <property type="molecule type" value="Genomic_DNA"/>
</dbReference>
<keyword evidence="3" id="KW-0804">Transcription</keyword>
<dbReference type="SUPFAM" id="SSF46894">
    <property type="entry name" value="C-terminal effector domain of the bipartite response regulators"/>
    <property type="match status" value="1"/>
</dbReference>
<feature type="domain" description="HTH luxR-type" evidence="4">
    <location>
        <begin position="112"/>
        <end position="177"/>
    </location>
</feature>
<dbReference type="PANTHER" id="PTHR44688">
    <property type="entry name" value="DNA-BINDING TRANSCRIPTIONAL ACTIVATOR DEVR_DOSR"/>
    <property type="match status" value="1"/>
</dbReference>
<proteinExistence type="predicted"/>
<dbReference type="Gene3D" id="1.10.10.10">
    <property type="entry name" value="Winged helix-like DNA-binding domain superfamily/Winged helix DNA-binding domain"/>
    <property type="match status" value="1"/>
</dbReference>
<dbReference type="InterPro" id="IPR000792">
    <property type="entry name" value="Tscrpt_reg_LuxR_C"/>
</dbReference>
<dbReference type="InterPro" id="IPR016032">
    <property type="entry name" value="Sig_transdc_resp-reg_C-effctor"/>
</dbReference>
<dbReference type="Pfam" id="PF00196">
    <property type="entry name" value="GerE"/>
    <property type="match status" value="1"/>
</dbReference>
<dbReference type="SMART" id="SM00421">
    <property type="entry name" value="HTH_LUXR"/>
    <property type="match status" value="1"/>
</dbReference>
<dbReference type="RefSeq" id="WP_184266358.1">
    <property type="nucleotide sequence ID" value="NZ_JACHKY010000001.1"/>
</dbReference>
<evidence type="ECO:0000256" key="3">
    <source>
        <dbReference type="ARBA" id="ARBA00023163"/>
    </source>
</evidence>
<dbReference type="InterPro" id="IPR036388">
    <property type="entry name" value="WH-like_DNA-bd_sf"/>
</dbReference>